<sequence length="138" mass="15410">MDSSDIALVQSSFARVFARKAELTDRFYKHLFACMPEVEPLFRGDFVKQKEMFATMLASTVRSLSNYHSFTQLAQILAQSHARFELTEAQMTNAAQSLMAALHDVMAGKLTPEEKAAWTRAITKLTSMMVTRPATNAG</sequence>
<evidence type="ECO:0000256" key="1">
    <source>
        <dbReference type="ARBA" id="ARBA00022617"/>
    </source>
</evidence>
<name>A0A2R8CDA1_9RHOB</name>
<dbReference type="Pfam" id="PF00042">
    <property type="entry name" value="Globin"/>
    <property type="match status" value="1"/>
</dbReference>
<organism evidence="7 8">
    <name type="scientific">Falsiruegeria mediterranea M17</name>
    <dbReference type="NCBI Taxonomy" id="1200281"/>
    <lineage>
        <taxon>Bacteria</taxon>
        <taxon>Pseudomonadati</taxon>
        <taxon>Pseudomonadota</taxon>
        <taxon>Alphaproteobacteria</taxon>
        <taxon>Rhodobacterales</taxon>
        <taxon>Roseobacteraceae</taxon>
        <taxon>Falsiruegeria</taxon>
    </lineage>
</organism>
<dbReference type="GO" id="GO:0020037">
    <property type="term" value="F:heme binding"/>
    <property type="evidence" value="ECO:0007669"/>
    <property type="project" value="InterPro"/>
</dbReference>
<accession>A0A2R8CDA1</accession>
<dbReference type="Proteomes" id="UP000244898">
    <property type="component" value="Unassembled WGS sequence"/>
</dbReference>
<protein>
    <submittedName>
        <fullName evidence="7">Bacterial hemoglobin</fullName>
    </submittedName>
</protein>
<dbReference type="GO" id="GO:0046210">
    <property type="term" value="P:nitric oxide catabolic process"/>
    <property type="evidence" value="ECO:0007669"/>
    <property type="project" value="TreeGrafter"/>
</dbReference>
<dbReference type="GO" id="GO:0071500">
    <property type="term" value="P:cellular response to nitrosative stress"/>
    <property type="evidence" value="ECO:0007669"/>
    <property type="project" value="TreeGrafter"/>
</dbReference>
<dbReference type="PROSITE" id="PS01033">
    <property type="entry name" value="GLOBIN"/>
    <property type="match status" value="1"/>
</dbReference>
<dbReference type="SUPFAM" id="SSF46458">
    <property type="entry name" value="Globin-like"/>
    <property type="match status" value="1"/>
</dbReference>
<reference evidence="8" key="1">
    <citation type="submission" date="2018-03" db="EMBL/GenBank/DDBJ databases">
        <authorList>
            <person name="Rodrigo-Torres L."/>
            <person name="Arahal R. D."/>
            <person name="Lucena T."/>
        </authorList>
    </citation>
    <scope>NUCLEOTIDE SEQUENCE [LARGE SCALE GENOMIC DNA]</scope>
    <source>
        <strain evidence="8">CECT 7615</strain>
    </source>
</reference>
<gene>
    <name evidence="7" type="primary">vhb</name>
    <name evidence="7" type="ORF">TRM7615_03963</name>
</gene>
<keyword evidence="5" id="KW-0813">Transport</keyword>
<dbReference type="InterPro" id="IPR000971">
    <property type="entry name" value="Globin"/>
</dbReference>
<dbReference type="GO" id="GO:0046872">
    <property type="term" value="F:metal ion binding"/>
    <property type="evidence" value="ECO:0007669"/>
    <property type="project" value="UniProtKB-KW"/>
</dbReference>
<dbReference type="GO" id="GO:0019825">
    <property type="term" value="F:oxygen binding"/>
    <property type="evidence" value="ECO:0007669"/>
    <property type="project" value="InterPro"/>
</dbReference>
<dbReference type="GO" id="GO:0005344">
    <property type="term" value="F:oxygen carrier activity"/>
    <property type="evidence" value="ECO:0007669"/>
    <property type="project" value="UniProtKB-KW"/>
</dbReference>
<evidence type="ECO:0000256" key="3">
    <source>
        <dbReference type="ARBA" id="ARBA00022723"/>
    </source>
</evidence>
<evidence type="ECO:0000259" key="6">
    <source>
        <dbReference type="PROSITE" id="PS01033"/>
    </source>
</evidence>
<keyword evidence="4" id="KW-0408">Iron</keyword>
<evidence type="ECO:0000256" key="4">
    <source>
        <dbReference type="ARBA" id="ARBA00023004"/>
    </source>
</evidence>
<dbReference type="AlphaFoldDB" id="A0A2R8CDA1"/>
<evidence type="ECO:0000313" key="7">
    <source>
        <dbReference type="EMBL" id="SPJ30430.1"/>
    </source>
</evidence>
<dbReference type="GO" id="GO:0008941">
    <property type="term" value="F:nitric oxide dioxygenase NAD(P)H activity"/>
    <property type="evidence" value="ECO:0007669"/>
    <property type="project" value="TreeGrafter"/>
</dbReference>
<keyword evidence="3" id="KW-0479">Metal-binding</keyword>
<feature type="domain" description="Globin" evidence="6">
    <location>
        <begin position="1"/>
        <end position="134"/>
    </location>
</feature>
<keyword evidence="1 5" id="KW-0349">Heme</keyword>
<dbReference type="RefSeq" id="WP_165821482.1">
    <property type="nucleotide sequence ID" value="NZ_ONZG01000011.1"/>
</dbReference>
<dbReference type="GO" id="GO:0071949">
    <property type="term" value="F:FAD binding"/>
    <property type="evidence" value="ECO:0007669"/>
    <property type="project" value="TreeGrafter"/>
</dbReference>
<evidence type="ECO:0000256" key="2">
    <source>
        <dbReference type="ARBA" id="ARBA00022621"/>
    </source>
</evidence>
<evidence type="ECO:0000256" key="5">
    <source>
        <dbReference type="RuleBase" id="RU000356"/>
    </source>
</evidence>
<dbReference type="Gene3D" id="1.10.490.10">
    <property type="entry name" value="Globins"/>
    <property type="match status" value="1"/>
</dbReference>
<keyword evidence="8" id="KW-1185">Reference proteome</keyword>
<dbReference type="InterPro" id="IPR009050">
    <property type="entry name" value="Globin-like_sf"/>
</dbReference>
<dbReference type="PANTHER" id="PTHR43396:SF3">
    <property type="entry name" value="FLAVOHEMOPROTEIN"/>
    <property type="match status" value="1"/>
</dbReference>
<comment type="similarity">
    <text evidence="5">Belongs to the globin family.</text>
</comment>
<proteinExistence type="inferred from homology"/>
<evidence type="ECO:0000313" key="8">
    <source>
        <dbReference type="Proteomes" id="UP000244898"/>
    </source>
</evidence>
<dbReference type="EMBL" id="ONZG01000011">
    <property type="protein sequence ID" value="SPJ30430.1"/>
    <property type="molecule type" value="Genomic_DNA"/>
</dbReference>
<dbReference type="PANTHER" id="PTHR43396">
    <property type="entry name" value="FLAVOHEMOPROTEIN"/>
    <property type="match status" value="1"/>
</dbReference>
<dbReference type="InterPro" id="IPR012292">
    <property type="entry name" value="Globin/Proto"/>
</dbReference>
<keyword evidence="2 5" id="KW-0561">Oxygen transport</keyword>